<keyword evidence="3 8" id="KW-0812">Transmembrane</keyword>
<evidence type="ECO:0000256" key="7">
    <source>
        <dbReference type="SAM" id="MobiDB-lite"/>
    </source>
</evidence>
<dbReference type="GO" id="GO:0005737">
    <property type="term" value="C:cytoplasm"/>
    <property type="evidence" value="ECO:0007669"/>
    <property type="project" value="TreeGrafter"/>
</dbReference>
<sequence length="616" mass="67358">LTNIKIDQLLSKDRASSKIMSDSAGIHETDLNPSYAPTRKRSKQIFACLLKPLMFGVTLSLGLLLIVVSIVLVAVFPSVFRSRIASSMPLVNGSFTFKAWNSPSTPIYMQFWLFNITNPQEFLAGGKPLLNDVGPFTYQERRVKSGVEFNSNGSVLRYQQSTFYHFRRDLSCCWEDTNVKTLNLMYVGLTHKMQYSSIHWKTIANNLLRSGKHRLVMTRPAKQILWGYHDLLLKTMQPIARLAGATLKSELGLFADKNGSLGDPYQIRTGAGDVNRLGEILTWKGLDRLLHWNSSQANMINGTDGAMFPPFVSRSDLLYLFSSDICRSIYLKYRGDVMLHNTVPLYRFQAPAEMFMNATLNPSNRGFCLDGRCLDSGVLNISACADGAPILMSQPHFYQAAAQYQDALGGLSPGPEFDTVLDVEPNTGLVMRAAKRLQINMAVTPSRQFADLQNLNSTLIMPLAWLNESACLDPESAEKFRAGVLQPRDTVARVQWSLLAIGFLLCGLAVLCLGFKCRRRYLRQRAGPRSLRLCAGKASFASTSSTASPCKRGSLVANPGNGLVGNGSHGGDRDDNTAAATLLPSASASASAAADAASQPLDDEAETAETVIGAGA</sequence>
<dbReference type="AlphaFoldDB" id="A0A267H3J6"/>
<evidence type="ECO:0000313" key="10">
    <source>
        <dbReference type="Proteomes" id="UP000215902"/>
    </source>
</evidence>
<feature type="transmembrane region" description="Helical" evidence="8">
    <location>
        <begin position="49"/>
        <end position="76"/>
    </location>
</feature>
<evidence type="ECO:0000256" key="2">
    <source>
        <dbReference type="ARBA" id="ARBA00010532"/>
    </source>
</evidence>
<keyword evidence="5 8" id="KW-0472">Membrane</keyword>
<dbReference type="STRING" id="282301.A0A267H3J6"/>
<evidence type="ECO:0008006" key="11">
    <source>
        <dbReference type="Google" id="ProtNLM"/>
    </source>
</evidence>
<dbReference type="Proteomes" id="UP000215902">
    <property type="component" value="Unassembled WGS sequence"/>
</dbReference>
<dbReference type="PANTHER" id="PTHR11923">
    <property type="entry name" value="SCAVENGER RECEPTOR CLASS B TYPE-1 SR-B1"/>
    <property type="match status" value="1"/>
</dbReference>
<feature type="region of interest" description="Disordered" evidence="7">
    <location>
        <begin position="591"/>
        <end position="616"/>
    </location>
</feature>
<gene>
    <name evidence="9" type="ORF">BOX15_Mlig007247g4</name>
</gene>
<name>A0A267H3J6_9PLAT</name>
<organism evidence="9 10">
    <name type="scientific">Macrostomum lignano</name>
    <dbReference type="NCBI Taxonomy" id="282301"/>
    <lineage>
        <taxon>Eukaryota</taxon>
        <taxon>Metazoa</taxon>
        <taxon>Spiralia</taxon>
        <taxon>Lophotrochozoa</taxon>
        <taxon>Platyhelminthes</taxon>
        <taxon>Rhabditophora</taxon>
        <taxon>Macrostomorpha</taxon>
        <taxon>Macrostomida</taxon>
        <taxon>Macrostomidae</taxon>
        <taxon>Macrostomum</taxon>
    </lineage>
</organism>
<evidence type="ECO:0000256" key="6">
    <source>
        <dbReference type="ARBA" id="ARBA00023180"/>
    </source>
</evidence>
<feature type="transmembrane region" description="Helical" evidence="8">
    <location>
        <begin position="496"/>
        <end position="515"/>
    </location>
</feature>
<dbReference type="PRINTS" id="PR01609">
    <property type="entry name" value="CD36FAMILY"/>
</dbReference>
<dbReference type="PANTHER" id="PTHR11923:SF51">
    <property type="entry name" value="LYSOSOME MEMBRANE PROTEIN 2"/>
    <property type="match status" value="1"/>
</dbReference>
<dbReference type="EMBL" id="NIVC01000038">
    <property type="protein sequence ID" value="PAA92836.1"/>
    <property type="molecule type" value="Genomic_DNA"/>
</dbReference>
<comment type="similarity">
    <text evidence="2">Belongs to the CD36 family.</text>
</comment>
<reference evidence="9 10" key="1">
    <citation type="submission" date="2017-06" db="EMBL/GenBank/DDBJ databases">
        <title>A platform for efficient transgenesis in Macrostomum lignano, a flatworm model organism for stem cell research.</title>
        <authorList>
            <person name="Berezikov E."/>
        </authorList>
    </citation>
    <scope>NUCLEOTIDE SEQUENCE [LARGE SCALE GENOMIC DNA]</scope>
    <source>
        <strain evidence="9">DV1</strain>
        <tissue evidence="9">Whole organism</tissue>
    </source>
</reference>
<evidence type="ECO:0000256" key="1">
    <source>
        <dbReference type="ARBA" id="ARBA00004370"/>
    </source>
</evidence>
<comment type="subcellular location">
    <subcellularLocation>
        <location evidence="1">Membrane</location>
    </subcellularLocation>
</comment>
<keyword evidence="10" id="KW-1185">Reference proteome</keyword>
<dbReference type="GO" id="GO:0016020">
    <property type="term" value="C:membrane"/>
    <property type="evidence" value="ECO:0007669"/>
    <property type="project" value="UniProtKB-SubCell"/>
</dbReference>
<evidence type="ECO:0000256" key="4">
    <source>
        <dbReference type="ARBA" id="ARBA00022989"/>
    </source>
</evidence>
<keyword evidence="4 8" id="KW-1133">Transmembrane helix</keyword>
<protein>
    <recommendedName>
        <fullName evidence="11">Lysosome membrane protein 2</fullName>
    </recommendedName>
</protein>
<evidence type="ECO:0000256" key="5">
    <source>
        <dbReference type="ARBA" id="ARBA00023136"/>
    </source>
</evidence>
<comment type="caution">
    <text evidence="9">The sequence shown here is derived from an EMBL/GenBank/DDBJ whole genome shotgun (WGS) entry which is preliminary data.</text>
</comment>
<evidence type="ECO:0000256" key="8">
    <source>
        <dbReference type="SAM" id="Phobius"/>
    </source>
</evidence>
<dbReference type="OrthoDB" id="18585at2759"/>
<feature type="non-terminal residue" evidence="9">
    <location>
        <position position="1"/>
    </location>
</feature>
<dbReference type="Pfam" id="PF01130">
    <property type="entry name" value="CD36"/>
    <property type="match status" value="1"/>
</dbReference>
<keyword evidence="6" id="KW-0325">Glycoprotein</keyword>
<proteinExistence type="inferred from homology"/>
<accession>A0A267H3J6</accession>
<dbReference type="GO" id="GO:0005044">
    <property type="term" value="F:scavenger receptor activity"/>
    <property type="evidence" value="ECO:0007669"/>
    <property type="project" value="TreeGrafter"/>
</dbReference>
<dbReference type="InterPro" id="IPR002159">
    <property type="entry name" value="CD36_fam"/>
</dbReference>
<evidence type="ECO:0000256" key="3">
    <source>
        <dbReference type="ARBA" id="ARBA00022692"/>
    </source>
</evidence>
<evidence type="ECO:0000313" key="9">
    <source>
        <dbReference type="EMBL" id="PAA92836.1"/>
    </source>
</evidence>